<proteinExistence type="inferred from homology"/>
<dbReference type="Gene3D" id="2.60.40.790">
    <property type="match status" value="1"/>
</dbReference>
<reference evidence="3 4" key="1">
    <citation type="submission" date="2020-09" db="EMBL/GenBank/DDBJ databases">
        <title>Diversity and distribution of actinomycetes associated with coral in the coast of Hainan.</title>
        <authorList>
            <person name="Li F."/>
        </authorList>
    </citation>
    <scope>NUCLEOTIDE SEQUENCE [LARGE SCALE GENOMIC DNA]</scope>
    <source>
        <strain evidence="3 4">HNM0947</strain>
    </source>
</reference>
<organism evidence="3 4">
    <name type="scientific">Nocardiopsis coralli</name>
    <dbReference type="NCBI Taxonomy" id="2772213"/>
    <lineage>
        <taxon>Bacteria</taxon>
        <taxon>Bacillati</taxon>
        <taxon>Actinomycetota</taxon>
        <taxon>Actinomycetes</taxon>
        <taxon>Streptosporangiales</taxon>
        <taxon>Nocardiopsidaceae</taxon>
        <taxon>Nocardiopsis</taxon>
    </lineage>
</organism>
<gene>
    <name evidence="3" type="ORF">IDM40_09430</name>
</gene>
<evidence type="ECO:0000256" key="1">
    <source>
        <dbReference type="PROSITE-ProRule" id="PRU00285"/>
    </source>
</evidence>
<name>A0ABR9P521_9ACTN</name>
<comment type="similarity">
    <text evidence="1">Belongs to the small heat shock protein (HSP20) family.</text>
</comment>
<dbReference type="InterPro" id="IPR008978">
    <property type="entry name" value="HSP20-like_chaperone"/>
</dbReference>
<keyword evidence="4" id="KW-1185">Reference proteome</keyword>
<dbReference type="RefSeq" id="WP_193121566.1">
    <property type="nucleotide sequence ID" value="NZ_JADBGI010000007.1"/>
</dbReference>
<dbReference type="EMBL" id="JADBGI010000007">
    <property type="protein sequence ID" value="MBE2998922.1"/>
    <property type="molecule type" value="Genomic_DNA"/>
</dbReference>
<dbReference type="SUPFAM" id="SSF49764">
    <property type="entry name" value="HSP20-like chaperones"/>
    <property type="match status" value="1"/>
</dbReference>
<feature type="domain" description="SHSP" evidence="2">
    <location>
        <begin position="43"/>
        <end position="142"/>
    </location>
</feature>
<dbReference type="CDD" id="cd00298">
    <property type="entry name" value="ACD_sHsps_p23-like"/>
    <property type="match status" value="1"/>
</dbReference>
<evidence type="ECO:0000259" key="2">
    <source>
        <dbReference type="PROSITE" id="PS01031"/>
    </source>
</evidence>
<evidence type="ECO:0000313" key="3">
    <source>
        <dbReference type="EMBL" id="MBE2998922.1"/>
    </source>
</evidence>
<comment type="caution">
    <text evidence="3">The sequence shown here is derived from an EMBL/GenBank/DDBJ whole genome shotgun (WGS) entry which is preliminary data.</text>
</comment>
<sequence>MDTTRDFQRPTIGNPLRAVWGFVKEMNRIADATGPNGMDCVRSAARPHRPETEIFEQGTDMVVRCDLTGVRATEVQVRRSEGGLTVSGRCNAGGGSFRREFSLPAGVGPEQISADLDGETLEIMLEGAALPAVDVGIPVNGLAHVPAPREPVSTTVTSGVPQEA</sequence>
<dbReference type="Proteomes" id="UP000806528">
    <property type="component" value="Unassembled WGS sequence"/>
</dbReference>
<dbReference type="PROSITE" id="PS01031">
    <property type="entry name" value="SHSP"/>
    <property type="match status" value="1"/>
</dbReference>
<dbReference type="InterPro" id="IPR002068">
    <property type="entry name" value="A-crystallin/Hsp20_dom"/>
</dbReference>
<accession>A0ABR9P521</accession>
<protein>
    <submittedName>
        <fullName evidence="3">Hsp20 family protein</fullName>
    </submittedName>
</protein>
<evidence type="ECO:0000313" key="4">
    <source>
        <dbReference type="Proteomes" id="UP000806528"/>
    </source>
</evidence>